<dbReference type="GO" id="GO:0004042">
    <property type="term" value="F:L-glutamate N-acetyltransferase activity"/>
    <property type="evidence" value="ECO:0007669"/>
    <property type="project" value="UniProtKB-UniRule"/>
</dbReference>
<dbReference type="GO" id="GO:0005737">
    <property type="term" value="C:cytoplasm"/>
    <property type="evidence" value="ECO:0007669"/>
    <property type="project" value="UniProtKB-SubCell"/>
</dbReference>
<protein>
    <recommendedName>
        <fullName evidence="8">Amino-acid acetyltransferase</fullName>
        <ecNumber evidence="8">2.3.1.1</ecNumber>
    </recommendedName>
    <alternativeName>
        <fullName evidence="8">N-acetylglutamate synthase</fullName>
        <shortName evidence="8">AGS</shortName>
        <shortName evidence="8">NAGS</shortName>
    </alternativeName>
</protein>
<dbReference type="UniPathway" id="UPA00068">
    <property type="reaction ID" value="UER00106"/>
</dbReference>
<comment type="catalytic activity">
    <reaction evidence="7 8">
        <text>L-glutamate + acetyl-CoA = N-acetyl-L-glutamate + CoA + H(+)</text>
        <dbReference type="Rhea" id="RHEA:24292"/>
        <dbReference type="ChEBI" id="CHEBI:15378"/>
        <dbReference type="ChEBI" id="CHEBI:29985"/>
        <dbReference type="ChEBI" id="CHEBI:44337"/>
        <dbReference type="ChEBI" id="CHEBI:57287"/>
        <dbReference type="ChEBI" id="CHEBI:57288"/>
        <dbReference type="EC" id="2.3.1.1"/>
    </reaction>
</comment>
<evidence type="ECO:0000256" key="2">
    <source>
        <dbReference type="ARBA" id="ARBA00009145"/>
    </source>
</evidence>
<dbReference type="RefSeq" id="WP_108673738.1">
    <property type="nucleotide sequence ID" value="NZ_CP025628.1"/>
</dbReference>
<reference evidence="10 11" key="1">
    <citation type="journal article" date="2018" name="Parasitology">
        <title>The reduced genome of Candidatus Kinetoplastibacterium sorsogonicusi, the endosymbiont of Kentomonas sorsogonicus (Trypanosomatidae): loss of the haem-synthesis pathway.</title>
        <authorList>
            <person name="Silva F.M."/>
            <person name="Kostygov A.Y."/>
            <person name="Spodareva V.V."/>
            <person name="Butenko A."/>
            <person name="Tossou R."/>
            <person name="Lukes J."/>
            <person name="Yurchenko V."/>
            <person name="Alves J.M.P."/>
        </authorList>
    </citation>
    <scope>NUCLEOTIDE SEQUENCE [LARGE SCALE GENOMIC DNA]</scope>
    <source>
        <strain evidence="10 11">MF-08</strain>
    </source>
</reference>
<dbReference type="InterPro" id="IPR000182">
    <property type="entry name" value="GNAT_dom"/>
</dbReference>
<keyword evidence="11" id="KW-1185">Reference proteome</keyword>
<dbReference type="EMBL" id="CP025628">
    <property type="protein sequence ID" value="AWD32318.1"/>
    <property type="molecule type" value="Genomic_DNA"/>
</dbReference>
<evidence type="ECO:0000259" key="9">
    <source>
        <dbReference type="PROSITE" id="PS51186"/>
    </source>
</evidence>
<evidence type="ECO:0000256" key="6">
    <source>
        <dbReference type="ARBA" id="ARBA00023315"/>
    </source>
</evidence>
<dbReference type="Pfam" id="PF00696">
    <property type="entry name" value="AA_kinase"/>
    <property type="match status" value="1"/>
</dbReference>
<keyword evidence="3 8" id="KW-0055">Arginine biosynthesis</keyword>
<comment type="subcellular location">
    <subcellularLocation>
        <location evidence="8">Cytoplasm</location>
    </subcellularLocation>
</comment>
<comment type="pathway">
    <text evidence="1 8">Amino-acid biosynthesis; L-arginine biosynthesis; N(2)-acetyl-L-ornithine from L-glutamate: step 1/4.</text>
</comment>
<dbReference type="InterPro" id="IPR010167">
    <property type="entry name" value="NH2A_AcTrfase"/>
</dbReference>
<keyword evidence="4 8" id="KW-0028">Amino-acid biosynthesis</keyword>
<keyword evidence="6 8" id="KW-0012">Acyltransferase</keyword>
<name>A0A3Q8ERC8_9PROT</name>
<evidence type="ECO:0000256" key="4">
    <source>
        <dbReference type="ARBA" id="ARBA00022605"/>
    </source>
</evidence>
<keyword evidence="5 8" id="KW-0808">Transferase</keyword>
<keyword evidence="8" id="KW-0963">Cytoplasm</keyword>
<dbReference type="CDD" id="cd04237">
    <property type="entry name" value="AAK_NAGS-ABP"/>
    <property type="match status" value="1"/>
</dbReference>
<dbReference type="Pfam" id="PF00583">
    <property type="entry name" value="Acetyltransf_1"/>
    <property type="match status" value="1"/>
</dbReference>
<dbReference type="CDD" id="cd04301">
    <property type="entry name" value="NAT_SF"/>
    <property type="match status" value="1"/>
</dbReference>
<accession>A0A3Q8ERC8</accession>
<evidence type="ECO:0000256" key="8">
    <source>
        <dbReference type="HAMAP-Rule" id="MF_01105"/>
    </source>
</evidence>
<sequence>MIQSSSISDIENTTNSQQAQIQFVKWFRKVAPYVHAFKDKTFIIAFGGELIEDNCLNILVQDLSLLSALGIRLVLVYDAIPQANKQLKLKNNEKILSYDLEPINHNILECIKEASGKVRLDIESSFSQGLPNTPMSNAKIRIISGNFVIAKPKGIIDGIDYLYAGNIRKIDVDAIKSEIEKHSTIALLPAIGFSPTGESFVLKIEELATKAATSLKAEKLIFLTSSKNIEINSNLSGIEIACNDVDSIIKSNCLDKEMTNLLYKAYKSVNNGVERAHIVPYYLDGSILLEVFTHYGIGAMVVANNLDYMRQAKIEDIGSIIKLIEPLEKEGILIKRSRNILERDIDKFTVLEHDMMIYGCAALYEFPEEKMAEIACLTVIPELQNKGEGENLFKHVEKKAKLNGIEQIFVLTTRTSHWFLKRGFHQADISSLPLEKQKQYNKLRNSLIFIKNI</sequence>
<evidence type="ECO:0000256" key="1">
    <source>
        <dbReference type="ARBA" id="ARBA00004925"/>
    </source>
</evidence>
<comment type="similarity">
    <text evidence="2 8">Belongs to the acetyltransferase family. ArgA subfamily.</text>
</comment>
<gene>
    <name evidence="8 10" type="primary">argA</name>
    <name evidence="10" type="ORF">CKSOR_00191</name>
</gene>
<dbReference type="OrthoDB" id="9802238at2"/>
<dbReference type="InterPro" id="IPR001048">
    <property type="entry name" value="Asp/Glu/Uridylate_kinase"/>
</dbReference>
<dbReference type="HAMAP" id="MF_01105">
    <property type="entry name" value="N_acetyl_glu_synth"/>
    <property type="match status" value="1"/>
</dbReference>
<evidence type="ECO:0000313" key="10">
    <source>
        <dbReference type="EMBL" id="AWD32318.1"/>
    </source>
</evidence>
<dbReference type="KEGG" id="kso:CKSOR_00191"/>
<dbReference type="AlphaFoldDB" id="A0A3Q8ERC8"/>
<feature type="domain" description="N-acetyltransferase" evidence="9">
    <location>
        <begin position="307"/>
        <end position="453"/>
    </location>
</feature>
<evidence type="ECO:0000313" key="11">
    <source>
        <dbReference type="Proteomes" id="UP000266796"/>
    </source>
</evidence>
<dbReference type="NCBIfam" id="NF003641">
    <property type="entry name" value="PRK05279.1"/>
    <property type="match status" value="1"/>
</dbReference>
<dbReference type="NCBIfam" id="TIGR01890">
    <property type="entry name" value="N-Ac-Glu-synth"/>
    <property type="match status" value="1"/>
</dbReference>
<dbReference type="SUPFAM" id="SSF53633">
    <property type="entry name" value="Carbamate kinase-like"/>
    <property type="match status" value="1"/>
</dbReference>
<dbReference type="Proteomes" id="UP000266796">
    <property type="component" value="Chromosome"/>
</dbReference>
<dbReference type="PIRSF" id="PIRSF000423">
    <property type="entry name" value="ArgA"/>
    <property type="match status" value="1"/>
</dbReference>
<dbReference type="InterPro" id="IPR036393">
    <property type="entry name" value="AceGlu_kinase-like_sf"/>
</dbReference>
<dbReference type="Gene3D" id="3.40.1160.10">
    <property type="entry name" value="Acetylglutamate kinase-like"/>
    <property type="match status" value="1"/>
</dbReference>
<comment type="miscellaneous">
    <text evidence="8">In bacteria which possess the bifunctional enzyme ornithine acetyltransferase/N-acetylglutamate synthase (ArgJ), ArgA fulfills an anaplerotic role.</text>
</comment>
<dbReference type="EC" id="2.3.1.1" evidence="8"/>
<dbReference type="PANTHER" id="PTHR30602:SF12">
    <property type="entry name" value="AMINO-ACID ACETYLTRANSFERASE NAGS1, CHLOROPLASTIC-RELATED"/>
    <property type="match status" value="1"/>
</dbReference>
<dbReference type="SUPFAM" id="SSF55729">
    <property type="entry name" value="Acyl-CoA N-acyltransferases (Nat)"/>
    <property type="match status" value="1"/>
</dbReference>
<dbReference type="InterPro" id="IPR016181">
    <property type="entry name" value="Acyl_CoA_acyltransferase"/>
</dbReference>
<dbReference type="InterPro" id="IPR033719">
    <property type="entry name" value="NAGS_kin"/>
</dbReference>
<dbReference type="PROSITE" id="PS51186">
    <property type="entry name" value="GNAT"/>
    <property type="match status" value="1"/>
</dbReference>
<evidence type="ECO:0000256" key="7">
    <source>
        <dbReference type="ARBA" id="ARBA00048372"/>
    </source>
</evidence>
<evidence type="ECO:0000256" key="5">
    <source>
        <dbReference type="ARBA" id="ARBA00022679"/>
    </source>
</evidence>
<organism evidence="10 11">
    <name type="scientific">Candidatus Kinetoplastidibacterium kentomonadis</name>
    <dbReference type="NCBI Taxonomy" id="1576550"/>
    <lineage>
        <taxon>Bacteria</taxon>
        <taxon>Pseudomonadati</taxon>
        <taxon>Pseudomonadota</taxon>
        <taxon>Betaproteobacteria</taxon>
        <taxon>Candidatus Kinetoplastidibacterium</taxon>
    </lineage>
</organism>
<dbReference type="PANTHER" id="PTHR30602">
    <property type="entry name" value="AMINO-ACID ACETYLTRANSFERASE"/>
    <property type="match status" value="1"/>
</dbReference>
<dbReference type="Gene3D" id="3.40.630.30">
    <property type="match status" value="1"/>
</dbReference>
<proteinExistence type="inferred from homology"/>
<evidence type="ECO:0000256" key="3">
    <source>
        <dbReference type="ARBA" id="ARBA00022571"/>
    </source>
</evidence>
<dbReference type="GO" id="GO:0006526">
    <property type="term" value="P:L-arginine biosynthetic process"/>
    <property type="evidence" value="ECO:0007669"/>
    <property type="project" value="UniProtKB-UniRule"/>
</dbReference>